<sequence length="140" mass="16209">KVFLVITRLCLENVEIIHRNFSSCYFDRLSTLLSGNVTYVRVSGVSAMSTLLQSGRKNTTHASVYLLKHFSRINLFTLRKHLLIVNIIINFVINCNISYYICFMFILASNVIHFREIDHRNYQLYALSQVYVRSPASSPI</sequence>
<dbReference type="AlphaFoldDB" id="A0A195C394"/>
<dbReference type="EMBL" id="KQ978350">
    <property type="protein sequence ID" value="KYM94653.1"/>
    <property type="molecule type" value="Genomic_DNA"/>
</dbReference>
<proteinExistence type="predicted"/>
<accession>A0A195C394</accession>
<keyword evidence="1" id="KW-1133">Transmembrane helix</keyword>
<feature type="non-terminal residue" evidence="2">
    <location>
        <position position="1"/>
    </location>
</feature>
<keyword evidence="3" id="KW-1185">Reference proteome</keyword>
<keyword evidence="1" id="KW-0812">Transmembrane</keyword>
<organism evidence="2 3">
    <name type="scientific">Cyphomyrmex costatus</name>
    <dbReference type="NCBI Taxonomy" id="456900"/>
    <lineage>
        <taxon>Eukaryota</taxon>
        <taxon>Metazoa</taxon>
        <taxon>Ecdysozoa</taxon>
        <taxon>Arthropoda</taxon>
        <taxon>Hexapoda</taxon>
        <taxon>Insecta</taxon>
        <taxon>Pterygota</taxon>
        <taxon>Neoptera</taxon>
        <taxon>Endopterygota</taxon>
        <taxon>Hymenoptera</taxon>
        <taxon>Apocrita</taxon>
        <taxon>Aculeata</taxon>
        <taxon>Formicoidea</taxon>
        <taxon>Formicidae</taxon>
        <taxon>Myrmicinae</taxon>
        <taxon>Cyphomyrmex</taxon>
    </lineage>
</organism>
<protein>
    <submittedName>
        <fullName evidence="2">Uncharacterized protein</fullName>
    </submittedName>
</protein>
<evidence type="ECO:0000313" key="2">
    <source>
        <dbReference type="EMBL" id="KYM94653.1"/>
    </source>
</evidence>
<reference evidence="2 3" key="1">
    <citation type="submission" date="2016-03" db="EMBL/GenBank/DDBJ databases">
        <title>Cyphomyrmex costatus WGS genome.</title>
        <authorList>
            <person name="Nygaard S."/>
            <person name="Hu H."/>
            <person name="Boomsma J."/>
            <person name="Zhang G."/>
        </authorList>
    </citation>
    <scope>NUCLEOTIDE SEQUENCE [LARGE SCALE GENOMIC DNA]</scope>
    <source>
        <strain evidence="2">MS0001</strain>
        <tissue evidence="2">Whole body</tissue>
    </source>
</reference>
<evidence type="ECO:0000256" key="1">
    <source>
        <dbReference type="SAM" id="Phobius"/>
    </source>
</evidence>
<keyword evidence="1" id="KW-0472">Membrane</keyword>
<dbReference type="Proteomes" id="UP000078542">
    <property type="component" value="Unassembled WGS sequence"/>
</dbReference>
<feature type="transmembrane region" description="Helical" evidence="1">
    <location>
        <begin position="82"/>
        <end position="107"/>
    </location>
</feature>
<evidence type="ECO:0000313" key="3">
    <source>
        <dbReference type="Proteomes" id="UP000078542"/>
    </source>
</evidence>
<gene>
    <name evidence="2" type="ORF">ALC62_14633</name>
</gene>
<name>A0A195C394_9HYME</name>